<sequence>MINPVRSLSKTFLLNCELVPIESAYPEDQLNMDELLLSSEDSQYIETIEISPQYIILQEKIDFIRQLSCQNDIKTILQNNFLDLAIISHILQFDPAQDQSQFFINYQQKIVEYLNSLPLQQLLSNFLIIHFLRLDIPFVLIAKGQIMSFFPELFNDFPLLRFYQRVVDFHLQFELELHRLLAKVQIHKQQVSAIMSGSSIRNSSTTNNTILALAQNTYQYFTSKFISKSQNAQIDVQVSFQIEKYLTQKNLIQPGQITVFFEDSRKEQINKFLATININNPELLILQINDMYLVEFSEVLQIMSRFDYHAKEKLQQYQDSIYQMISKFKKERPTIQQAYQFIKQVQKFITFREKVAMALLDKCYTKKYIADPEFYDQTLNDLTIKFVDVSILCFQHQYNKKNTEASVQVFIDELQSLKISEDLFLKLIIGLKKFAASIKKEQGKQILDVLVNYQ</sequence>
<reference evidence="1 2" key="1">
    <citation type="journal article" date="2014" name="PLoS Genet.">
        <title>The Genome of Spironucleus salmonicida Highlights a Fish Pathogen Adapted to Fluctuating Environments.</title>
        <authorList>
            <person name="Xu F."/>
            <person name="Jerlstrom-Hultqvist J."/>
            <person name="Einarsson E."/>
            <person name="Astvaldsson A."/>
            <person name="Svard S.G."/>
            <person name="Andersson J.O."/>
        </authorList>
    </citation>
    <scope>NUCLEOTIDE SEQUENCE</scope>
    <source>
        <strain evidence="2">ATCC 50377</strain>
    </source>
</reference>
<dbReference type="EMBL" id="AUWU02000007">
    <property type="protein sequence ID" value="KAH0570757.1"/>
    <property type="molecule type" value="Genomic_DNA"/>
</dbReference>
<keyword evidence="3" id="KW-1185">Reference proteome</keyword>
<proteinExistence type="predicted"/>
<reference evidence="2" key="2">
    <citation type="submission" date="2020-12" db="EMBL/GenBank/DDBJ databases">
        <title>New Spironucleus salmonicida genome in near-complete chromosomes.</title>
        <authorList>
            <person name="Xu F."/>
            <person name="Kurt Z."/>
            <person name="Jimenez-Gonzalez A."/>
            <person name="Astvaldsson A."/>
            <person name="Andersson J.O."/>
            <person name="Svard S.G."/>
        </authorList>
    </citation>
    <scope>NUCLEOTIDE SEQUENCE</scope>
    <source>
        <strain evidence="2">ATCC 50377</strain>
    </source>
</reference>
<gene>
    <name evidence="1" type="ORF">SS50377_12538</name>
    <name evidence="2" type="ORF">SS50377_27045</name>
</gene>
<evidence type="ECO:0000313" key="3">
    <source>
        <dbReference type="Proteomes" id="UP000018208"/>
    </source>
</evidence>
<dbReference type="AlphaFoldDB" id="V6LSH2"/>
<name>V6LSH2_9EUKA</name>
<accession>V6LSH2</accession>
<evidence type="ECO:0000313" key="1">
    <source>
        <dbReference type="EMBL" id="EST47555.1"/>
    </source>
</evidence>
<dbReference type="Proteomes" id="UP000018208">
    <property type="component" value="Unassembled WGS sequence"/>
</dbReference>
<dbReference type="VEuPathDB" id="GiardiaDB:SS50377_27045"/>
<organism evidence="1">
    <name type="scientific">Spironucleus salmonicida</name>
    <dbReference type="NCBI Taxonomy" id="348837"/>
    <lineage>
        <taxon>Eukaryota</taxon>
        <taxon>Metamonada</taxon>
        <taxon>Diplomonadida</taxon>
        <taxon>Hexamitidae</taxon>
        <taxon>Hexamitinae</taxon>
        <taxon>Spironucleus</taxon>
    </lineage>
</organism>
<evidence type="ECO:0000313" key="2">
    <source>
        <dbReference type="EMBL" id="KAH0570757.1"/>
    </source>
</evidence>
<dbReference type="EMBL" id="KI546040">
    <property type="protein sequence ID" value="EST47555.1"/>
    <property type="molecule type" value="Genomic_DNA"/>
</dbReference>
<protein>
    <submittedName>
        <fullName evidence="1">Uncharacterized protein</fullName>
    </submittedName>
</protein>